<dbReference type="PANTHER" id="PTHR11596">
    <property type="entry name" value="ALKALINE PHOSPHATASE"/>
    <property type="match status" value="1"/>
</dbReference>
<feature type="binding site" evidence="3">
    <location>
        <position position="360"/>
    </location>
    <ligand>
        <name>Zn(2+)</name>
        <dbReference type="ChEBI" id="CHEBI:29105"/>
        <label>2</label>
    </ligand>
</feature>
<name>A0A6N7WBJ7_9FIRM</name>
<dbReference type="InterPro" id="IPR017850">
    <property type="entry name" value="Alkaline_phosphatase_core_sf"/>
</dbReference>
<feature type="binding site" evidence="3">
    <location>
        <position position="311"/>
    </location>
    <ligand>
        <name>Mg(2+)</name>
        <dbReference type="ChEBI" id="CHEBI:18420"/>
    </ligand>
</feature>
<feature type="binding site" evidence="3">
    <location>
        <position position="320"/>
    </location>
    <ligand>
        <name>Zn(2+)</name>
        <dbReference type="ChEBI" id="CHEBI:29105"/>
        <label>2</label>
    </ligand>
</feature>
<dbReference type="InterPro" id="IPR001952">
    <property type="entry name" value="Alkaline_phosphatase"/>
</dbReference>
<proteinExistence type="inferred from homology"/>
<evidence type="ECO:0000256" key="2">
    <source>
        <dbReference type="PIRSR" id="PIRSR601952-1"/>
    </source>
</evidence>
<comment type="cofactor">
    <cofactor evidence="3">
        <name>Zn(2+)</name>
        <dbReference type="ChEBI" id="CHEBI:29105"/>
    </cofactor>
    <text evidence="3">Binds 2 Zn(2+) ions.</text>
</comment>
<dbReference type="CDD" id="cd16012">
    <property type="entry name" value="ALP"/>
    <property type="match status" value="1"/>
</dbReference>
<feature type="binding site" evidence="3">
    <location>
        <position position="69"/>
    </location>
    <ligand>
        <name>Mg(2+)</name>
        <dbReference type="ChEBI" id="CHEBI:18420"/>
    </ligand>
</feature>
<gene>
    <name evidence="6" type="ORF">FYJ45_01620</name>
</gene>
<dbReference type="PANTHER" id="PTHR11596:SF5">
    <property type="entry name" value="ALKALINE PHOSPHATASE"/>
    <property type="match status" value="1"/>
</dbReference>
<dbReference type="SMART" id="SM00098">
    <property type="entry name" value="alkPPc"/>
    <property type="match status" value="1"/>
</dbReference>
<keyword evidence="7" id="KW-1185">Reference proteome</keyword>
<dbReference type="PRINTS" id="PR00113">
    <property type="entry name" value="ALKPHPHTASE"/>
</dbReference>
<dbReference type="EMBL" id="VUMI01000002">
    <property type="protein sequence ID" value="MSS87094.1"/>
    <property type="molecule type" value="Genomic_DNA"/>
</dbReference>
<evidence type="ECO:0000313" key="7">
    <source>
        <dbReference type="Proteomes" id="UP000436047"/>
    </source>
</evidence>
<feature type="binding site" evidence="3">
    <location>
        <position position="69"/>
    </location>
    <ligand>
        <name>Zn(2+)</name>
        <dbReference type="ChEBI" id="CHEBI:29105"/>
        <label>2</label>
    </ligand>
</feature>
<comment type="caution">
    <text evidence="6">The sequence shown here is derived from an EMBL/GenBank/DDBJ whole genome shotgun (WGS) entry which is preliminary data.</text>
</comment>
<reference evidence="6 7" key="1">
    <citation type="submission" date="2019-08" db="EMBL/GenBank/DDBJ databases">
        <title>In-depth cultivation of the pig gut microbiome towards novel bacterial diversity and tailored functional studies.</title>
        <authorList>
            <person name="Wylensek D."/>
            <person name="Hitch T.C.A."/>
            <person name="Clavel T."/>
        </authorList>
    </citation>
    <scope>NUCLEOTIDE SEQUENCE [LARGE SCALE GENOMIC DNA]</scope>
    <source>
        <strain evidence="6 7">WCA-389-WT-23B</strain>
    </source>
</reference>
<comment type="cofactor">
    <cofactor evidence="3">
        <name>Mg(2+)</name>
        <dbReference type="ChEBI" id="CHEBI:18420"/>
    </cofactor>
    <text evidence="3">Binds 1 Mg(2+) ion.</text>
</comment>
<sequence>MLLAGALTGCSGAGASPEASSEAGSETVKETQSAEDIQTAAGASAAEQVGAQDSVQAGTPKYVFLFIGDGMSYPQVQLTNYFLSASQADVGKTVAVDGEEKTILQSKNHLAMMDFPVAGSAQTFDSTSFAPDSASTATSIATGKKTWSGSINVSEDFTQTYETIAEKLKAQKDYKIGVLSTVNLNHATPAAFYAHQASRSSYYDIGLELIESGFDYFAGGGLLQTTGKNEDQEDLYTLAENAGYQVVKTQAEAEALGADSGKVIVIDEHLADSSAMSYELDRGQEEWALADYVEKGIEVLDNETGFFMMVEGGKIDWACHANDAASTITDTIALDNAVEKAVEFYEQHPEETLIIVTGDHETGGLTIGFAGTDYDTFLKNFENQKISYAKFDSDYVSAYKENKTDFAQVMLDVTELFGLQAPAGEGSSAAQQKDSADLHPESGNDGALVMTDYEYGLLKGAYETTMSRTGEEEEFAQDEYIRYGSYEPLTVTITHILNNKSGVNFGSYAHTGLPVEVLVKGTGADSFDGYYDNTDIYNRLAALLGVE</sequence>
<dbReference type="Gene3D" id="3.40.720.10">
    <property type="entry name" value="Alkaline Phosphatase, subunit A"/>
    <property type="match status" value="1"/>
</dbReference>
<keyword evidence="3" id="KW-0862">Zinc</keyword>
<keyword evidence="3" id="KW-0479">Metal-binding</keyword>
<feature type="region of interest" description="Disordered" evidence="5">
    <location>
        <begin position="424"/>
        <end position="444"/>
    </location>
</feature>
<dbReference type="Proteomes" id="UP000436047">
    <property type="component" value="Unassembled WGS sequence"/>
</dbReference>
<keyword evidence="1" id="KW-0597">Phosphoprotein</keyword>
<evidence type="ECO:0000256" key="5">
    <source>
        <dbReference type="SAM" id="MobiDB-lite"/>
    </source>
</evidence>
<dbReference type="SUPFAM" id="SSF53649">
    <property type="entry name" value="Alkaline phosphatase-like"/>
    <property type="match status" value="1"/>
</dbReference>
<organism evidence="6 7">
    <name type="scientific">Eisenbergiella porci</name>
    <dbReference type="NCBI Taxonomy" id="2652274"/>
    <lineage>
        <taxon>Bacteria</taxon>
        <taxon>Bacillati</taxon>
        <taxon>Bacillota</taxon>
        <taxon>Clostridia</taxon>
        <taxon>Lachnospirales</taxon>
        <taxon>Lachnospiraceae</taxon>
        <taxon>Eisenbergiella</taxon>
    </lineage>
</organism>
<feature type="region of interest" description="Disordered" evidence="5">
    <location>
        <begin position="1"/>
        <end position="51"/>
    </location>
</feature>
<accession>A0A6N7WBJ7</accession>
<evidence type="ECO:0000256" key="3">
    <source>
        <dbReference type="PIRSR" id="PIRSR601952-2"/>
    </source>
</evidence>
<feature type="compositionally biased region" description="Low complexity" evidence="5">
    <location>
        <begin position="13"/>
        <end position="26"/>
    </location>
</feature>
<evidence type="ECO:0000256" key="4">
    <source>
        <dbReference type="RuleBase" id="RU003946"/>
    </source>
</evidence>
<keyword evidence="3" id="KW-0460">Magnesium</keyword>
<feature type="binding site" evidence="3">
    <location>
        <position position="186"/>
    </location>
    <ligand>
        <name>Mg(2+)</name>
        <dbReference type="ChEBI" id="CHEBI:18420"/>
    </ligand>
</feature>
<dbReference type="AlphaFoldDB" id="A0A6N7WBJ7"/>
<feature type="binding site" evidence="3">
    <location>
        <position position="359"/>
    </location>
    <ligand>
        <name>Zn(2+)</name>
        <dbReference type="ChEBI" id="CHEBI:29105"/>
        <label>2</label>
    </ligand>
</feature>
<protein>
    <submittedName>
        <fullName evidence="6">Alkaline phosphatase</fullName>
    </submittedName>
</protein>
<dbReference type="GO" id="GO:0004035">
    <property type="term" value="F:alkaline phosphatase activity"/>
    <property type="evidence" value="ECO:0007669"/>
    <property type="project" value="TreeGrafter"/>
</dbReference>
<feature type="binding site" evidence="3">
    <location>
        <position position="316"/>
    </location>
    <ligand>
        <name>Zn(2+)</name>
        <dbReference type="ChEBI" id="CHEBI:29105"/>
        <label>2</label>
    </ligand>
</feature>
<dbReference type="GO" id="GO:0046872">
    <property type="term" value="F:metal ion binding"/>
    <property type="evidence" value="ECO:0007669"/>
    <property type="project" value="UniProtKB-KW"/>
</dbReference>
<comment type="similarity">
    <text evidence="4">Belongs to the alkaline phosphatase family.</text>
</comment>
<feature type="binding site" evidence="3">
    <location>
        <position position="188"/>
    </location>
    <ligand>
        <name>Mg(2+)</name>
        <dbReference type="ChEBI" id="CHEBI:18420"/>
    </ligand>
</feature>
<evidence type="ECO:0000313" key="6">
    <source>
        <dbReference type="EMBL" id="MSS87094.1"/>
    </source>
</evidence>
<feature type="active site" description="Phosphoserine intermediate" evidence="2">
    <location>
        <position position="133"/>
    </location>
</feature>
<dbReference type="Pfam" id="PF00245">
    <property type="entry name" value="Alk_phosphatase"/>
    <property type="match status" value="1"/>
</dbReference>
<feature type="binding site" evidence="3">
    <location>
        <position position="510"/>
    </location>
    <ligand>
        <name>Zn(2+)</name>
        <dbReference type="ChEBI" id="CHEBI:29105"/>
        <label>2</label>
    </ligand>
</feature>
<evidence type="ECO:0000256" key="1">
    <source>
        <dbReference type="ARBA" id="ARBA00022553"/>
    </source>
</evidence>
<feature type="compositionally biased region" description="Low complexity" evidence="5">
    <location>
        <begin position="40"/>
        <end position="51"/>
    </location>
</feature>